<feature type="compositionally biased region" description="Gly residues" evidence="1">
    <location>
        <begin position="251"/>
        <end position="264"/>
    </location>
</feature>
<sequence length="292" mass="32200">MDKDKNIFDGTLEDSEELLASDLAGHHCDNDPDDPDDALLTYSDKVLFDDSPIFCIDSDDLCQKIRVRPDIKIFAKKFMHSEADCFGCKHGLPFYPTEGDAIGFTLVLGNLGSKDYNASSGSVTLEDELKISRGLTLKLVDLCVPEGYELVRMSRGGRAVPLKPCSKHDYHDEDDDNRRPNNPDNNGHHHGSRESCIFKGTREPIILRLRKLSGRRSNYDLDIPAYSIFCICMLFQIVDSDSDFDSDPGNCGNGNNGGNIGNGNNGPNDGNDNNGSNGHHHGSGKSKFRDED</sequence>
<comment type="caution">
    <text evidence="2">The sequence shown here is derived from an EMBL/GenBank/DDBJ whole genome shotgun (WGS) entry which is preliminary data.</text>
</comment>
<proteinExistence type="predicted"/>
<protein>
    <submittedName>
        <fullName evidence="2">Uncharacterized protein</fullName>
    </submittedName>
</protein>
<feature type="compositionally biased region" description="Low complexity" evidence="1">
    <location>
        <begin position="265"/>
        <end position="277"/>
    </location>
</feature>
<dbReference type="RefSeq" id="WP_055258260.1">
    <property type="nucleotide sequence ID" value="NZ_BCMV01000052.1"/>
</dbReference>
<accession>A0ABM9UP58</accession>
<reference evidence="2 3" key="1">
    <citation type="submission" date="2015-09" db="EMBL/GenBank/DDBJ databases">
        <authorList>
            <consortium name="Pathogen Informatics"/>
        </authorList>
    </citation>
    <scope>NUCLEOTIDE SEQUENCE [LARGE SCALE GENOMIC DNA]</scope>
    <source>
        <strain evidence="2 3">2789STDY5834858</strain>
    </source>
</reference>
<keyword evidence="3" id="KW-1185">Reference proteome</keyword>
<gene>
    <name evidence="2" type="ORF">ERS852473_01002</name>
</gene>
<feature type="region of interest" description="Disordered" evidence="1">
    <location>
        <begin position="248"/>
        <end position="292"/>
    </location>
</feature>
<feature type="region of interest" description="Disordered" evidence="1">
    <location>
        <begin position="164"/>
        <end position="194"/>
    </location>
</feature>
<evidence type="ECO:0000313" key="3">
    <source>
        <dbReference type="Proteomes" id="UP000095488"/>
    </source>
</evidence>
<organism evidence="2 3">
    <name type="scientific">Sarcina ventriculi</name>
    <name type="common">Clostridium ventriculi</name>
    <dbReference type="NCBI Taxonomy" id="1267"/>
    <lineage>
        <taxon>Bacteria</taxon>
        <taxon>Bacillati</taxon>
        <taxon>Bacillota</taxon>
        <taxon>Clostridia</taxon>
        <taxon>Eubacteriales</taxon>
        <taxon>Clostridiaceae</taxon>
        <taxon>Sarcina</taxon>
    </lineage>
</organism>
<name>A0ABM9UP58_SARVE</name>
<dbReference type="Proteomes" id="UP000095488">
    <property type="component" value="Unassembled WGS sequence"/>
</dbReference>
<feature type="compositionally biased region" description="Basic and acidic residues" evidence="1">
    <location>
        <begin position="166"/>
        <end position="181"/>
    </location>
</feature>
<evidence type="ECO:0000313" key="2">
    <source>
        <dbReference type="EMBL" id="CUN75592.1"/>
    </source>
</evidence>
<evidence type="ECO:0000256" key="1">
    <source>
        <dbReference type="SAM" id="MobiDB-lite"/>
    </source>
</evidence>
<dbReference type="EMBL" id="CYZR01000003">
    <property type="protein sequence ID" value="CUN75592.1"/>
    <property type="molecule type" value="Genomic_DNA"/>
</dbReference>